<keyword evidence="5" id="KW-0520">NAD</keyword>
<sequence>MAAIPNRAALNPTDTTSPIDAQSVAHSEVDSVAETPNTTAPASRSRSPEQDSKNQATAHENEMAEQAPIKVKSVCFVGAGFVGGPTAALVAYHNPDIIVNVVDLNADRVAAWNSPHLPIHEAGLPKIVRIARDGTQKTSAILPGLDKTVELPARQPNLFFSTDVQHGISTAEIVLICVNTPTKTYGIGAGYTADLSAVEGASETVAKYAKDGAVIVEKSTVPTGTARMIHQIMHQHRPECQYEIVSNPEFLAEGTAVRDLMHPDRILIGSNTTPAGLRAAAALKSIYTAWVPEAKVLLVNTWSSELTKLVANAMLAQRISSINSISALCEELGADVSEISKGIGADTRLSINSISALCEELGADVSEISKGIGADTRLGKKFLHAGVGFGGSCFEKDILNLSYMARTLHLDTVADYWMGVLDINKYQRDRFTQKVHRALNGNLKGKKVAILGFAFKEGTNDTRNSIAVHIIREISNERPKEIAIFDPGCSAAEIMEEVREHIKDERTLSQIKVRNNWRDTTEGSSAICILTPWYHFRYPAQAQATARRTSLWNGSKEQQMAIANAGFLGPKPTEMDIIDLEKFVTRGNNGTAVDPLKRLVPEDCAADCKGCGQTAAAEDEGDAVDWEEVSRHMKLPKLVLDGRNIVSAPELEKLGFRVQGIGKGVGM</sequence>
<comment type="similarity">
    <text evidence="2">Belongs to the UDP-glucose/GDP-mannose dehydrogenase family.</text>
</comment>
<dbReference type="FunFam" id="1.20.5.100:FF:000001">
    <property type="entry name" value="UDP-glucose 6-dehydrogenase"/>
    <property type="match status" value="1"/>
</dbReference>
<feature type="compositionally biased region" description="Polar residues" evidence="7">
    <location>
        <begin position="34"/>
        <end position="45"/>
    </location>
</feature>
<evidence type="ECO:0000256" key="3">
    <source>
        <dbReference type="ARBA" id="ARBA00012954"/>
    </source>
</evidence>
<dbReference type="InterPro" id="IPR028356">
    <property type="entry name" value="UDPglc_DH_euk"/>
</dbReference>
<protein>
    <recommendedName>
        <fullName evidence="3">UDP-glucose 6-dehydrogenase</fullName>
        <ecNumber evidence="3">1.1.1.22</ecNumber>
    </recommendedName>
</protein>
<dbReference type="PIRSF" id="PIRSF500134">
    <property type="entry name" value="UDPglc_DH_bac"/>
    <property type="match status" value="1"/>
</dbReference>
<dbReference type="OrthoDB" id="5059218at2759"/>
<feature type="domain" description="UDP-glucose/GDP-mannose dehydrogenase C-terminal" evidence="8">
    <location>
        <begin position="449"/>
        <end position="554"/>
    </location>
</feature>
<comment type="caution">
    <text evidence="9">The sequence shown here is derived from an EMBL/GenBank/DDBJ whole genome shotgun (WGS) entry which is preliminary data.</text>
</comment>
<dbReference type="InterPro" id="IPR028357">
    <property type="entry name" value="UDPglc_DH_bac"/>
</dbReference>
<keyword evidence="4" id="KW-0560">Oxidoreductase</keyword>
<proteinExistence type="inferred from homology"/>
<evidence type="ECO:0000256" key="1">
    <source>
        <dbReference type="ARBA" id="ARBA00004701"/>
    </source>
</evidence>
<dbReference type="FunFam" id="3.40.50.720:FF:000032">
    <property type="entry name" value="UDP-glucose 6-dehydrogenase"/>
    <property type="match status" value="1"/>
</dbReference>
<dbReference type="PANTHER" id="PTHR11374:SF3">
    <property type="entry name" value="UDP-GLUCOSE 6-DEHYDROGENASE"/>
    <property type="match status" value="1"/>
</dbReference>
<dbReference type="GO" id="GO:0003979">
    <property type="term" value="F:UDP-glucose 6-dehydrogenase activity"/>
    <property type="evidence" value="ECO:0007669"/>
    <property type="project" value="UniProtKB-EC"/>
</dbReference>
<dbReference type="PANTHER" id="PTHR11374">
    <property type="entry name" value="UDP-GLUCOSE DEHYDROGENASE/UDP-MANNAC DEHYDROGENASE"/>
    <property type="match status" value="1"/>
</dbReference>
<evidence type="ECO:0000256" key="6">
    <source>
        <dbReference type="ARBA" id="ARBA00047473"/>
    </source>
</evidence>
<dbReference type="InterPro" id="IPR017476">
    <property type="entry name" value="UDP-Glc/GDP-Man"/>
</dbReference>
<dbReference type="Pfam" id="PF03720">
    <property type="entry name" value="UDPG_MGDP_dh_C"/>
    <property type="match status" value="1"/>
</dbReference>
<dbReference type="Proteomes" id="UP000689129">
    <property type="component" value="Unassembled WGS sequence"/>
</dbReference>
<dbReference type="AlphaFoldDB" id="A0A8I2ZIB8"/>
<dbReference type="Pfam" id="PF03721">
    <property type="entry name" value="UDPG_MGDP_dh_N"/>
    <property type="match status" value="2"/>
</dbReference>
<evidence type="ECO:0000313" key="10">
    <source>
        <dbReference type="Proteomes" id="UP000689129"/>
    </source>
</evidence>
<gene>
    <name evidence="9" type="ORF">HYQ45_010340</name>
</gene>
<evidence type="ECO:0000256" key="5">
    <source>
        <dbReference type="ARBA" id="ARBA00023027"/>
    </source>
</evidence>
<comment type="catalytic activity">
    <reaction evidence="6">
        <text>UDP-alpha-D-glucose + 2 NAD(+) + H2O = UDP-alpha-D-glucuronate + 2 NADH + 3 H(+)</text>
        <dbReference type="Rhea" id="RHEA:23596"/>
        <dbReference type="ChEBI" id="CHEBI:15377"/>
        <dbReference type="ChEBI" id="CHEBI:15378"/>
        <dbReference type="ChEBI" id="CHEBI:57540"/>
        <dbReference type="ChEBI" id="CHEBI:57945"/>
        <dbReference type="ChEBI" id="CHEBI:58052"/>
        <dbReference type="ChEBI" id="CHEBI:58885"/>
        <dbReference type="EC" id="1.1.1.22"/>
    </reaction>
</comment>
<feature type="region of interest" description="Disordered" evidence="7">
    <location>
        <begin position="1"/>
        <end position="61"/>
    </location>
</feature>
<dbReference type="GO" id="GO:0006024">
    <property type="term" value="P:glycosaminoglycan biosynthetic process"/>
    <property type="evidence" value="ECO:0007669"/>
    <property type="project" value="TreeGrafter"/>
</dbReference>
<comment type="pathway">
    <text evidence="1">Nucleotide-sugar biosynthesis; UDP-alpha-D-glucuronate biosynthesis; UDP-alpha-D-glucuronate from UDP-alpha-D-glucose: step 1/1.</text>
</comment>
<dbReference type="InterPro" id="IPR014027">
    <property type="entry name" value="UDP-Glc/GDP-Man_DH_C"/>
</dbReference>
<dbReference type="PIRSF" id="PIRSF000124">
    <property type="entry name" value="UDPglc_GDPman_dh"/>
    <property type="match status" value="1"/>
</dbReference>
<name>A0A8I2ZIB8_VERLO</name>
<dbReference type="GO" id="GO:0051287">
    <property type="term" value="F:NAD binding"/>
    <property type="evidence" value="ECO:0007669"/>
    <property type="project" value="InterPro"/>
</dbReference>
<dbReference type="InterPro" id="IPR014026">
    <property type="entry name" value="UDP-Glc/GDP-Man_DH_dimer"/>
</dbReference>
<organism evidence="9 10">
    <name type="scientific">Verticillium longisporum</name>
    <name type="common">Verticillium dahliae var. longisporum</name>
    <dbReference type="NCBI Taxonomy" id="100787"/>
    <lineage>
        <taxon>Eukaryota</taxon>
        <taxon>Fungi</taxon>
        <taxon>Dikarya</taxon>
        <taxon>Ascomycota</taxon>
        <taxon>Pezizomycotina</taxon>
        <taxon>Sordariomycetes</taxon>
        <taxon>Hypocreomycetidae</taxon>
        <taxon>Glomerellales</taxon>
        <taxon>Plectosphaerellaceae</taxon>
        <taxon>Verticillium</taxon>
    </lineage>
</organism>
<evidence type="ECO:0000256" key="7">
    <source>
        <dbReference type="SAM" id="MobiDB-lite"/>
    </source>
</evidence>
<evidence type="ECO:0000313" key="9">
    <source>
        <dbReference type="EMBL" id="KAG7130966.1"/>
    </source>
</evidence>
<dbReference type="GO" id="GO:0005634">
    <property type="term" value="C:nucleus"/>
    <property type="evidence" value="ECO:0007669"/>
    <property type="project" value="TreeGrafter"/>
</dbReference>
<evidence type="ECO:0000256" key="4">
    <source>
        <dbReference type="ARBA" id="ARBA00023002"/>
    </source>
</evidence>
<reference evidence="9" key="1">
    <citation type="journal article" date="2021" name="Mol. Plant Pathol.">
        <title>A 20-kb lineage-specific genomic region tames virulence in pathogenic amphidiploid Verticillium longisporum.</title>
        <authorList>
            <person name="Harting R."/>
            <person name="Starke J."/>
            <person name="Kusch H."/>
            <person name="Poggeler S."/>
            <person name="Maurus I."/>
            <person name="Schluter R."/>
            <person name="Landesfeind M."/>
            <person name="Bulla I."/>
            <person name="Nowrousian M."/>
            <person name="de Jonge R."/>
            <person name="Stahlhut G."/>
            <person name="Hoff K.J."/>
            <person name="Asshauer K.P."/>
            <person name="Thurmer A."/>
            <person name="Stanke M."/>
            <person name="Daniel R."/>
            <person name="Morgenstern B."/>
            <person name="Thomma B.P.H.J."/>
            <person name="Kronstad J.W."/>
            <person name="Braus-Stromeyer S.A."/>
            <person name="Braus G.H."/>
        </authorList>
    </citation>
    <scope>NUCLEOTIDE SEQUENCE</scope>
    <source>
        <strain evidence="9">Vl32</strain>
    </source>
</reference>
<evidence type="ECO:0000256" key="2">
    <source>
        <dbReference type="ARBA" id="ARBA00006601"/>
    </source>
</evidence>
<dbReference type="EMBL" id="JAEMWZ010000216">
    <property type="protein sequence ID" value="KAG7130966.1"/>
    <property type="molecule type" value="Genomic_DNA"/>
</dbReference>
<dbReference type="EC" id="1.1.1.22" evidence="3"/>
<dbReference type="SMART" id="SM00984">
    <property type="entry name" value="UDPG_MGDP_dh_C"/>
    <property type="match status" value="1"/>
</dbReference>
<accession>A0A8I2ZIB8</accession>
<evidence type="ECO:0000259" key="8">
    <source>
        <dbReference type="SMART" id="SM00984"/>
    </source>
</evidence>
<dbReference type="InterPro" id="IPR001732">
    <property type="entry name" value="UDP-Glc/GDP-Man_DH_N"/>
</dbReference>
<dbReference type="Pfam" id="PF00984">
    <property type="entry name" value="UDPG_MGDP_dh"/>
    <property type="match status" value="2"/>
</dbReference>